<gene>
    <name evidence="1" type="ORF">HNQ70_001565</name>
</gene>
<sequence length="250" mass="26058">MDPFSIAALVATIGGAAIQYDAARNAQKAQEAATRQSLERQRKLQMEAEKKAMDTAENYETPKRAAEQEQIADQITQELIAPVSESQAIRAQQQTTQGNVSGDYQAAKAKSDLETMKAAEQLARLLGKTTSASRLRMNEGIRLMDAGMDVDRLANFSRGQYGADQIAINAAGQADPGQMFLGSLLQGVGSAGLSSGSGSLSASGAGLKYGAGGQQSAMLAAQEAGMGTGGLWNLGGAARDGFNSFAKAFK</sequence>
<dbReference type="RefSeq" id="WP_183966024.1">
    <property type="nucleotide sequence ID" value="NZ_BAABEW010000001.1"/>
</dbReference>
<evidence type="ECO:0000313" key="2">
    <source>
        <dbReference type="Proteomes" id="UP000532440"/>
    </source>
</evidence>
<dbReference type="EMBL" id="JACHGB010000003">
    <property type="protein sequence ID" value="MBB5271555.1"/>
    <property type="molecule type" value="Genomic_DNA"/>
</dbReference>
<dbReference type="AlphaFoldDB" id="A0A7W8M8R3"/>
<dbReference type="Proteomes" id="UP000532440">
    <property type="component" value="Unassembled WGS sequence"/>
</dbReference>
<evidence type="ECO:0000313" key="1">
    <source>
        <dbReference type="EMBL" id="MBB5271555.1"/>
    </source>
</evidence>
<protein>
    <submittedName>
        <fullName evidence="1">2-oxoglutarate dehydrogenase complex dehydrogenase (E1) component-like enzyme</fullName>
    </submittedName>
</protein>
<accession>A0A7W8M8R3</accession>
<keyword evidence="2" id="KW-1185">Reference proteome</keyword>
<name>A0A7W8M8R3_9BURK</name>
<organism evidence="1 2">
    <name type="scientific">Quisquiliibacterium transsilvanicum</name>
    <dbReference type="NCBI Taxonomy" id="1549638"/>
    <lineage>
        <taxon>Bacteria</taxon>
        <taxon>Pseudomonadati</taxon>
        <taxon>Pseudomonadota</taxon>
        <taxon>Betaproteobacteria</taxon>
        <taxon>Burkholderiales</taxon>
        <taxon>Burkholderiaceae</taxon>
        <taxon>Quisquiliibacterium</taxon>
    </lineage>
</organism>
<reference evidence="1 2" key="1">
    <citation type="submission" date="2020-08" db="EMBL/GenBank/DDBJ databases">
        <title>Genomic Encyclopedia of Type Strains, Phase IV (KMG-IV): sequencing the most valuable type-strain genomes for metagenomic binning, comparative biology and taxonomic classification.</title>
        <authorList>
            <person name="Goeker M."/>
        </authorList>
    </citation>
    <scope>NUCLEOTIDE SEQUENCE [LARGE SCALE GENOMIC DNA]</scope>
    <source>
        <strain evidence="1 2">DSM 29781</strain>
    </source>
</reference>
<comment type="caution">
    <text evidence="1">The sequence shown here is derived from an EMBL/GenBank/DDBJ whole genome shotgun (WGS) entry which is preliminary data.</text>
</comment>
<proteinExistence type="predicted"/>